<keyword evidence="5" id="KW-0131">Cell cycle</keyword>
<evidence type="ECO:0000313" key="7">
    <source>
        <dbReference type="EMBL" id="SSX05902.1"/>
    </source>
</evidence>
<dbReference type="PANTHER" id="PTHR22526:SF2">
    <property type="entry name" value="ANAPHASE PROMOTING COMPLEX C SUBUNIT 15, PSEUDOGENE-RELATED"/>
    <property type="match status" value="1"/>
</dbReference>
<comment type="pathway">
    <text evidence="1">Protein modification; protein ubiquitination.</text>
</comment>
<sequence>MSMIPFFPSLMPPTTNSLWFDIDIACDEESEVTNLETEHQQYLNTISQTASDLNPLGKTPAEHIDNETDEEDQDANDDDSADSDSHDEEEEDDEIEANGLIIDNSDPRGDYDNPMPMLTNND</sequence>
<feature type="compositionally biased region" description="Acidic residues" evidence="6">
    <location>
        <begin position="67"/>
        <end position="96"/>
    </location>
</feature>
<evidence type="ECO:0000256" key="3">
    <source>
        <dbReference type="ARBA" id="ARBA00022618"/>
    </source>
</evidence>
<reference evidence="8" key="2">
    <citation type="submission" date="2018-07" db="EMBL/GenBank/DDBJ databases">
        <authorList>
            <person name="Quirk P.G."/>
            <person name="Krulwich T.A."/>
        </authorList>
    </citation>
    <scope>NUCLEOTIDE SEQUENCE</scope>
</reference>
<evidence type="ECO:0000256" key="2">
    <source>
        <dbReference type="ARBA" id="ARBA00009618"/>
    </source>
</evidence>
<evidence type="ECO:0000256" key="4">
    <source>
        <dbReference type="ARBA" id="ARBA00022776"/>
    </source>
</evidence>
<comment type="similarity">
    <text evidence="2">Belongs to the APC15 family.</text>
</comment>
<dbReference type="AlphaFoldDB" id="A0A336KPC7"/>
<evidence type="ECO:0000256" key="1">
    <source>
        <dbReference type="ARBA" id="ARBA00004906"/>
    </source>
</evidence>
<dbReference type="EMBL" id="UFQS01000663">
    <property type="protein sequence ID" value="SSX05902.1"/>
    <property type="molecule type" value="Genomic_DNA"/>
</dbReference>
<keyword evidence="3" id="KW-0132">Cell division</keyword>
<dbReference type="EMBL" id="UFQT01000663">
    <property type="protein sequence ID" value="SSX26261.1"/>
    <property type="molecule type" value="Genomic_DNA"/>
</dbReference>
<organism evidence="7">
    <name type="scientific">Culicoides sonorensis</name>
    <name type="common">Biting midge</name>
    <dbReference type="NCBI Taxonomy" id="179676"/>
    <lineage>
        <taxon>Eukaryota</taxon>
        <taxon>Metazoa</taxon>
        <taxon>Ecdysozoa</taxon>
        <taxon>Arthropoda</taxon>
        <taxon>Hexapoda</taxon>
        <taxon>Insecta</taxon>
        <taxon>Pterygota</taxon>
        <taxon>Neoptera</taxon>
        <taxon>Endopterygota</taxon>
        <taxon>Diptera</taxon>
        <taxon>Nematocera</taxon>
        <taxon>Chironomoidea</taxon>
        <taxon>Ceratopogonidae</taxon>
        <taxon>Ceratopogoninae</taxon>
        <taxon>Culicoides</taxon>
        <taxon>Monoculicoides</taxon>
    </lineage>
</organism>
<dbReference type="VEuPathDB" id="VectorBase:CSON013262"/>
<dbReference type="GO" id="GO:0051301">
    <property type="term" value="P:cell division"/>
    <property type="evidence" value="ECO:0007669"/>
    <property type="project" value="UniProtKB-KW"/>
</dbReference>
<name>A0A336KPC7_CULSO</name>
<reference evidence="7" key="1">
    <citation type="submission" date="2018-04" db="EMBL/GenBank/DDBJ databases">
        <authorList>
            <person name="Go L.Y."/>
            <person name="Mitchell J.A."/>
        </authorList>
    </citation>
    <scope>NUCLEOTIDE SEQUENCE</scope>
    <source>
        <tissue evidence="7">Whole organism</tissue>
    </source>
</reference>
<evidence type="ECO:0000256" key="6">
    <source>
        <dbReference type="SAM" id="MobiDB-lite"/>
    </source>
</evidence>
<dbReference type="OMA" id="LWFNADR"/>
<proteinExistence type="inferred from homology"/>
<feature type="region of interest" description="Disordered" evidence="6">
    <location>
        <begin position="47"/>
        <end position="122"/>
    </location>
</feature>
<protein>
    <submittedName>
        <fullName evidence="7">CSON013262 protein</fullName>
    </submittedName>
</protein>
<dbReference type="GO" id="GO:0090266">
    <property type="term" value="P:regulation of mitotic cell cycle spindle assembly checkpoint"/>
    <property type="evidence" value="ECO:0007669"/>
    <property type="project" value="InterPro"/>
</dbReference>
<dbReference type="Pfam" id="PF15243">
    <property type="entry name" value="ANAPC15"/>
    <property type="match status" value="1"/>
</dbReference>
<accession>A0A336KPC7</accession>
<gene>
    <name evidence="7" type="primary">CSON013262</name>
</gene>
<dbReference type="InterPro" id="IPR026182">
    <property type="entry name" value="ANAPC15"/>
</dbReference>
<evidence type="ECO:0000313" key="8">
    <source>
        <dbReference type="EMBL" id="SSX26261.1"/>
    </source>
</evidence>
<dbReference type="PANTHER" id="PTHR22526">
    <property type="entry name" value="ANAPHASE PROMOTING COMPLEX C SUBUNIT 15, PSEUDOGENE-RELATED"/>
    <property type="match status" value="1"/>
</dbReference>
<keyword evidence="4" id="KW-0498">Mitosis</keyword>
<evidence type="ECO:0000256" key="5">
    <source>
        <dbReference type="ARBA" id="ARBA00023306"/>
    </source>
</evidence>
<dbReference type="GO" id="GO:0005680">
    <property type="term" value="C:anaphase-promoting complex"/>
    <property type="evidence" value="ECO:0007669"/>
    <property type="project" value="InterPro"/>
</dbReference>